<accession>A0A0C9XCK1</accession>
<dbReference type="EMBL" id="KN838650">
    <property type="protein sequence ID" value="KIJ99288.1"/>
    <property type="molecule type" value="Genomic_DNA"/>
</dbReference>
<keyword evidence="3" id="KW-1185">Reference proteome</keyword>
<dbReference type="AlphaFoldDB" id="A0A0C9XCK1"/>
<reference evidence="3" key="2">
    <citation type="submission" date="2015-01" db="EMBL/GenBank/DDBJ databases">
        <title>Evolutionary Origins and Diversification of the Mycorrhizal Mutualists.</title>
        <authorList>
            <consortium name="DOE Joint Genome Institute"/>
            <consortium name="Mycorrhizal Genomics Consortium"/>
            <person name="Kohler A."/>
            <person name="Kuo A."/>
            <person name="Nagy L.G."/>
            <person name="Floudas D."/>
            <person name="Copeland A."/>
            <person name="Barry K.W."/>
            <person name="Cichocki N."/>
            <person name="Veneault-Fourrey C."/>
            <person name="LaButti K."/>
            <person name="Lindquist E.A."/>
            <person name="Lipzen A."/>
            <person name="Lundell T."/>
            <person name="Morin E."/>
            <person name="Murat C."/>
            <person name="Riley R."/>
            <person name="Ohm R."/>
            <person name="Sun H."/>
            <person name="Tunlid A."/>
            <person name="Henrissat B."/>
            <person name="Grigoriev I.V."/>
            <person name="Hibbett D.S."/>
            <person name="Martin F."/>
        </authorList>
    </citation>
    <scope>NUCLEOTIDE SEQUENCE [LARGE SCALE GENOMIC DNA]</scope>
    <source>
        <strain evidence="3">LaAM-08-1</strain>
    </source>
</reference>
<evidence type="ECO:0000313" key="2">
    <source>
        <dbReference type="EMBL" id="KIJ99288.1"/>
    </source>
</evidence>
<name>A0A0C9XCK1_9AGAR</name>
<evidence type="ECO:0000313" key="3">
    <source>
        <dbReference type="Proteomes" id="UP000054477"/>
    </source>
</evidence>
<reference evidence="2 3" key="1">
    <citation type="submission" date="2014-04" db="EMBL/GenBank/DDBJ databases">
        <authorList>
            <consortium name="DOE Joint Genome Institute"/>
            <person name="Kuo A."/>
            <person name="Kohler A."/>
            <person name="Nagy L.G."/>
            <person name="Floudas D."/>
            <person name="Copeland A."/>
            <person name="Barry K.W."/>
            <person name="Cichocki N."/>
            <person name="Veneault-Fourrey C."/>
            <person name="LaButti K."/>
            <person name="Lindquist E.A."/>
            <person name="Lipzen A."/>
            <person name="Lundell T."/>
            <person name="Morin E."/>
            <person name="Murat C."/>
            <person name="Sun H."/>
            <person name="Tunlid A."/>
            <person name="Henrissat B."/>
            <person name="Grigoriev I.V."/>
            <person name="Hibbett D.S."/>
            <person name="Martin F."/>
            <person name="Nordberg H.P."/>
            <person name="Cantor M.N."/>
            <person name="Hua S.X."/>
        </authorList>
    </citation>
    <scope>NUCLEOTIDE SEQUENCE [LARGE SCALE GENOMIC DNA]</scope>
    <source>
        <strain evidence="2 3">LaAM-08-1</strain>
    </source>
</reference>
<gene>
    <name evidence="2" type="ORF">K443DRAFT_8558</name>
</gene>
<feature type="region of interest" description="Disordered" evidence="1">
    <location>
        <begin position="112"/>
        <end position="186"/>
    </location>
</feature>
<protein>
    <submittedName>
        <fullName evidence="2">Uncharacterized protein</fullName>
    </submittedName>
</protein>
<sequence>MRAGEEVEAVLAENENLVLTTIVIDTLPLKMLQIECPCLKPQPPVFLRVNVNKAPYGQAPPQVGKIPHPTPLRYVPCKFPVAWLELGVGQAHYRQASRKYASDGHIIILPNNNGPADKNSELDPITGNHSFVSEKEVKSKKKGNKEGNEGGDGPNNNGSDDEDRNLDLPPQQKKIKAGNKVEAEKK</sequence>
<organism evidence="2 3">
    <name type="scientific">Laccaria amethystina LaAM-08-1</name>
    <dbReference type="NCBI Taxonomy" id="1095629"/>
    <lineage>
        <taxon>Eukaryota</taxon>
        <taxon>Fungi</taxon>
        <taxon>Dikarya</taxon>
        <taxon>Basidiomycota</taxon>
        <taxon>Agaricomycotina</taxon>
        <taxon>Agaricomycetes</taxon>
        <taxon>Agaricomycetidae</taxon>
        <taxon>Agaricales</taxon>
        <taxon>Agaricineae</taxon>
        <taxon>Hydnangiaceae</taxon>
        <taxon>Laccaria</taxon>
    </lineage>
</organism>
<evidence type="ECO:0000256" key="1">
    <source>
        <dbReference type="SAM" id="MobiDB-lite"/>
    </source>
</evidence>
<dbReference type="HOGENOM" id="CLU_1454640_0_0_1"/>
<dbReference type="Proteomes" id="UP000054477">
    <property type="component" value="Unassembled WGS sequence"/>
</dbReference>
<proteinExistence type="predicted"/>